<keyword evidence="1 2" id="KW-0727">SH2 domain</keyword>
<evidence type="ECO:0000256" key="1">
    <source>
        <dbReference type="ARBA" id="ARBA00022999"/>
    </source>
</evidence>
<dbReference type="InterPro" id="IPR001849">
    <property type="entry name" value="PH_domain"/>
</dbReference>
<evidence type="ECO:0000256" key="2">
    <source>
        <dbReference type="PROSITE-ProRule" id="PRU00191"/>
    </source>
</evidence>
<dbReference type="SMART" id="SM00233">
    <property type="entry name" value="PH"/>
    <property type="match status" value="1"/>
</dbReference>
<dbReference type="SUPFAM" id="SSF50729">
    <property type="entry name" value="PH domain-like"/>
    <property type="match status" value="1"/>
</dbReference>
<feature type="domain" description="PH" evidence="5">
    <location>
        <begin position="45"/>
        <end position="154"/>
    </location>
</feature>
<protein>
    <recommendedName>
        <fullName evidence="8">PH domain-containing protein</fullName>
    </recommendedName>
</protein>
<dbReference type="GO" id="GO:0017124">
    <property type="term" value="F:SH3 domain binding"/>
    <property type="evidence" value="ECO:0007669"/>
    <property type="project" value="TreeGrafter"/>
</dbReference>
<dbReference type="InterPro" id="IPR035848">
    <property type="entry name" value="SH3BP2"/>
</dbReference>
<feature type="region of interest" description="Disordered" evidence="3">
    <location>
        <begin position="233"/>
        <end position="261"/>
    </location>
</feature>
<dbReference type="EMBL" id="RQTK01001562">
    <property type="protein sequence ID" value="RUS69829.1"/>
    <property type="molecule type" value="Genomic_DNA"/>
</dbReference>
<dbReference type="InterPro" id="IPR000980">
    <property type="entry name" value="SH2"/>
</dbReference>
<evidence type="ECO:0000259" key="5">
    <source>
        <dbReference type="PROSITE" id="PS50003"/>
    </source>
</evidence>
<gene>
    <name evidence="6" type="ORF">EGW08_022407</name>
</gene>
<evidence type="ECO:0000313" key="6">
    <source>
        <dbReference type="EMBL" id="RUS69829.1"/>
    </source>
</evidence>
<dbReference type="Proteomes" id="UP000271974">
    <property type="component" value="Unassembled WGS sequence"/>
</dbReference>
<dbReference type="PANTHER" id="PTHR15126">
    <property type="entry name" value="SH3-BINDING"/>
    <property type="match status" value="1"/>
</dbReference>
<dbReference type="InterPro" id="IPR011993">
    <property type="entry name" value="PH-like_dom_sf"/>
</dbReference>
<dbReference type="CDD" id="cd00173">
    <property type="entry name" value="SH2"/>
    <property type="match status" value="1"/>
</dbReference>
<dbReference type="InterPro" id="IPR036860">
    <property type="entry name" value="SH2_dom_sf"/>
</dbReference>
<dbReference type="AlphaFoldDB" id="A0A3S1B1T3"/>
<dbReference type="Gene3D" id="2.30.29.30">
    <property type="entry name" value="Pleckstrin-homology domain (PH domain)/Phosphotyrosine-binding domain (PTB)"/>
    <property type="match status" value="1"/>
</dbReference>
<dbReference type="GO" id="GO:0007165">
    <property type="term" value="P:signal transduction"/>
    <property type="evidence" value="ECO:0007669"/>
    <property type="project" value="InterPro"/>
</dbReference>
<evidence type="ECO:0000313" key="7">
    <source>
        <dbReference type="Proteomes" id="UP000271974"/>
    </source>
</evidence>
<sequence length="386" mass="43896">MSQCGVLHRYRINGLRVMASLFDPGLLGVNSPQNCGCQELLSLSNPSHFGWLRRRCRRNKLHAKFKVFDWPQFYVIINDKCLYYYKNETSKKPSGAVSLYGYNRVFRSNDVKSSEVPWSFKIEHIQPEMKSFYFSASSEREMMKWMKAIKDEMLEANNMGKRNPSHEGPSDGSASSWGSSDYSCLEEAIYNDGLTDQPRLSLYSESSCDKDDKLSGSESDTNSNYESAIRLAHFDGPARTQKKSSPALDNENKGSDNLLRKLNNDNEDKAKEEANDYWAAIHFAGSKAEASTVISGIASNGVYLVRRSEDGLNVLQLYTDDAALPRKYKIFVTDVGQTTLSLVNGPYFDTLEDMLFHYYSTPLPHTQHCLTVPYKLHPEFIKNERH</sequence>
<evidence type="ECO:0000256" key="3">
    <source>
        <dbReference type="SAM" id="MobiDB-lite"/>
    </source>
</evidence>
<dbReference type="PANTHER" id="PTHR15126:SF4">
    <property type="entry name" value="SH3 DOMAIN-BINDING PROTEIN 2"/>
    <property type="match status" value="1"/>
</dbReference>
<comment type="caution">
    <text evidence="6">The sequence shown here is derived from an EMBL/GenBank/DDBJ whole genome shotgun (WGS) entry which is preliminary data.</text>
</comment>
<proteinExistence type="predicted"/>
<dbReference type="PROSITE" id="PS50003">
    <property type="entry name" value="PH_DOMAIN"/>
    <property type="match status" value="1"/>
</dbReference>
<feature type="domain" description="SH2" evidence="4">
    <location>
        <begin position="278"/>
        <end position="374"/>
    </location>
</feature>
<dbReference type="PROSITE" id="PS50001">
    <property type="entry name" value="SH2"/>
    <property type="match status" value="1"/>
</dbReference>
<feature type="region of interest" description="Disordered" evidence="3">
    <location>
        <begin position="158"/>
        <end position="178"/>
    </location>
</feature>
<dbReference type="SUPFAM" id="SSF55550">
    <property type="entry name" value="SH2 domain"/>
    <property type="match status" value="1"/>
</dbReference>
<name>A0A3S1B1T3_ELYCH</name>
<accession>A0A3S1B1T3</accession>
<evidence type="ECO:0000259" key="4">
    <source>
        <dbReference type="PROSITE" id="PS50001"/>
    </source>
</evidence>
<dbReference type="OrthoDB" id="10254483at2759"/>
<feature type="compositionally biased region" description="Basic and acidic residues" evidence="3">
    <location>
        <begin position="250"/>
        <end position="261"/>
    </location>
</feature>
<organism evidence="6 7">
    <name type="scientific">Elysia chlorotica</name>
    <name type="common">Eastern emerald elysia</name>
    <name type="synonym">Sea slug</name>
    <dbReference type="NCBI Taxonomy" id="188477"/>
    <lineage>
        <taxon>Eukaryota</taxon>
        <taxon>Metazoa</taxon>
        <taxon>Spiralia</taxon>
        <taxon>Lophotrochozoa</taxon>
        <taxon>Mollusca</taxon>
        <taxon>Gastropoda</taxon>
        <taxon>Heterobranchia</taxon>
        <taxon>Euthyneura</taxon>
        <taxon>Panpulmonata</taxon>
        <taxon>Sacoglossa</taxon>
        <taxon>Placobranchoidea</taxon>
        <taxon>Plakobranchidae</taxon>
        <taxon>Elysia</taxon>
    </lineage>
</organism>
<dbReference type="Pfam" id="PF00169">
    <property type="entry name" value="PH"/>
    <property type="match status" value="1"/>
</dbReference>
<keyword evidence="7" id="KW-1185">Reference proteome</keyword>
<dbReference type="STRING" id="188477.A0A3S1B1T3"/>
<evidence type="ECO:0008006" key="8">
    <source>
        <dbReference type="Google" id="ProtNLM"/>
    </source>
</evidence>
<dbReference type="Gene3D" id="3.30.505.10">
    <property type="entry name" value="SH2 domain"/>
    <property type="match status" value="1"/>
</dbReference>
<reference evidence="6 7" key="1">
    <citation type="submission" date="2019-01" db="EMBL/GenBank/DDBJ databases">
        <title>A draft genome assembly of the solar-powered sea slug Elysia chlorotica.</title>
        <authorList>
            <person name="Cai H."/>
            <person name="Li Q."/>
            <person name="Fang X."/>
            <person name="Li J."/>
            <person name="Curtis N.E."/>
            <person name="Altenburger A."/>
            <person name="Shibata T."/>
            <person name="Feng M."/>
            <person name="Maeda T."/>
            <person name="Schwartz J.A."/>
            <person name="Shigenobu S."/>
            <person name="Lundholm N."/>
            <person name="Nishiyama T."/>
            <person name="Yang H."/>
            <person name="Hasebe M."/>
            <person name="Li S."/>
            <person name="Pierce S.K."/>
            <person name="Wang J."/>
        </authorList>
    </citation>
    <scope>NUCLEOTIDE SEQUENCE [LARGE SCALE GENOMIC DNA]</scope>
    <source>
        <strain evidence="6">EC2010</strain>
        <tissue evidence="6">Whole organism of an adult</tissue>
    </source>
</reference>